<feature type="binding site" evidence="6">
    <location>
        <position position="275"/>
    </location>
    <ligand>
        <name>Zn(2+)</name>
        <dbReference type="ChEBI" id="CHEBI:29105"/>
    </ligand>
</feature>
<proteinExistence type="inferred from homology"/>
<accession>A0A1Y3GCD3</accession>
<dbReference type="InterPro" id="IPR004804">
    <property type="entry name" value="TgtA"/>
</dbReference>
<dbReference type="EC" id="2.4.2.48" evidence="6"/>
<keyword evidence="3 6" id="KW-0819">tRNA processing</keyword>
<dbReference type="SUPFAM" id="SSF51713">
    <property type="entry name" value="tRNA-guanine transglycosylase"/>
    <property type="match status" value="1"/>
</dbReference>
<dbReference type="Gene3D" id="3.20.20.105">
    <property type="entry name" value="Queuine tRNA-ribosyltransferase-like"/>
    <property type="match status" value="1"/>
</dbReference>
<dbReference type="InterPro" id="IPR050076">
    <property type="entry name" value="ArchSynthase1/Queuine_TRR"/>
</dbReference>
<keyword evidence="1 6" id="KW-0328">Glycosyltransferase</keyword>
<comment type="pathway">
    <text evidence="6">tRNA modification; archaeosine-tRNA biosynthesis.</text>
</comment>
<dbReference type="GO" id="GO:0005737">
    <property type="term" value="C:cytoplasm"/>
    <property type="evidence" value="ECO:0007669"/>
    <property type="project" value="TreeGrafter"/>
</dbReference>
<dbReference type="Gene3D" id="3.90.1020.10">
    <property type="entry name" value="ArcTGT, C1 domain"/>
    <property type="match status" value="1"/>
</dbReference>
<dbReference type="EMBL" id="MRZU01000003">
    <property type="protein sequence ID" value="OUJ19059.1"/>
    <property type="molecule type" value="Genomic_DNA"/>
</dbReference>
<comment type="similarity">
    <text evidence="6">Belongs to the archaeosine tRNA-ribosyltransferase family.</text>
</comment>
<keyword evidence="2 6" id="KW-0808">Transferase</keyword>
<organism evidence="8 9">
    <name type="scientific">Methanonatronarchaeum thermophilum</name>
    <dbReference type="NCBI Taxonomy" id="1927129"/>
    <lineage>
        <taxon>Archaea</taxon>
        <taxon>Methanobacteriati</taxon>
        <taxon>Methanobacteriota</taxon>
        <taxon>Methanonatronarchaeia</taxon>
        <taxon>Methanonatronarchaeales</taxon>
        <taxon>Methanonatronarchaeaceae</taxon>
        <taxon>Methanonatronarchaeum</taxon>
    </lineage>
</organism>
<feature type="domain" description="tRNA-guanine(15) transglycosylase-like" evidence="7">
    <location>
        <begin position="11"/>
        <end position="330"/>
    </location>
</feature>
<comment type="cofactor">
    <cofactor evidence="6">
        <name>Zn(2+)</name>
        <dbReference type="ChEBI" id="CHEBI:29105"/>
    </cofactor>
    <text evidence="6">Binds 1 zinc ion per subunit.</text>
</comment>
<dbReference type="OrthoDB" id="6871at2157"/>
<dbReference type="AlphaFoldDB" id="A0A1Y3GCD3"/>
<evidence type="ECO:0000256" key="6">
    <source>
        <dbReference type="HAMAP-Rule" id="MF_01634"/>
    </source>
</evidence>
<protein>
    <recommendedName>
        <fullName evidence="6">tRNA-guanine(15) transglycosylase</fullName>
        <ecNumber evidence="6">2.4.2.48</ecNumber>
    </recommendedName>
    <alternativeName>
        <fullName evidence="6">7-cyano-7-deazaguanine tRNA-ribosyltransferase</fullName>
    </alternativeName>
    <alternativeName>
        <fullName evidence="6">Archaeal tRNA-guanine transglycosylase</fullName>
    </alternativeName>
</protein>
<feature type="active site" description="Nucleophile" evidence="6">
    <location>
        <position position="88"/>
    </location>
</feature>
<evidence type="ECO:0000256" key="5">
    <source>
        <dbReference type="ARBA" id="ARBA00022833"/>
    </source>
</evidence>
<evidence type="ECO:0000256" key="1">
    <source>
        <dbReference type="ARBA" id="ARBA00022676"/>
    </source>
</evidence>
<dbReference type="Pfam" id="PF01702">
    <property type="entry name" value="TGT"/>
    <property type="match status" value="1"/>
</dbReference>
<dbReference type="InterPro" id="IPR002616">
    <property type="entry name" value="tRNA_ribo_trans-like"/>
</dbReference>
<keyword evidence="9" id="KW-1185">Reference proteome</keyword>
<comment type="catalytic activity">
    <reaction evidence="6">
        <text>guanosine(15) in tRNA + 7-cyano-7-carbaguanine = 7-cyano-7-carbaguanosine(15) in tRNA + guanine</text>
        <dbReference type="Rhea" id="RHEA:43164"/>
        <dbReference type="Rhea" id="RHEA-COMP:10371"/>
        <dbReference type="Rhea" id="RHEA-COMP:10372"/>
        <dbReference type="ChEBI" id="CHEBI:16235"/>
        <dbReference type="ChEBI" id="CHEBI:45075"/>
        <dbReference type="ChEBI" id="CHEBI:74269"/>
        <dbReference type="ChEBI" id="CHEBI:82850"/>
        <dbReference type="EC" id="2.4.2.48"/>
    </reaction>
</comment>
<comment type="caution">
    <text evidence="8">The sequence shown here is derived from an EMBL/GenBank/DDBJ whole genome shotgun (WGS) entry which is preliminary data.</text>
</comment>
<dbReference type="InterPro" id="IPR038370">
    <property type="entry name" value="ArcTGT_C1_sf"/>
</dbReference>
<feature type="binding site" evidence="6">
    <location>
        <position position="123"/>
    </location>
    <ligand>
        <name>substrate</name>
    </ligand>
</feature>
<evidence type="ECO:0000313" key="9">
    <source>
        <dbReference type="Proteomes" id="UP000195137"/>
    </source>
</evidence>
<dbReference type="Proteomes" id="UP000195137">
    <property type="component" value="Unassembled WGS sequence"/>
</dbReference>
<sequence>MDFEIKRKDGAGRIGRIDLGGWRVETPTIMPVINPGILTIPPNEMKEFGAEILITNSYIIYRNENLHEKAVENGVHSLLDFNGPIMTDSGAYQLSVYGDVEVGSKEILGFQNDIESDIHVPLDLPTPPGVSWDRAKNDLEVTLKRAREGVEVARNNNSVIAGPIQGSTHLDLRKKSAFEMSKLYFDLYCIGGVVPMMESYDFENLIKAVVASKSCLPFNAPVHLFGAGHPMVFAVAVAFGCDLFDSAAYALFAKRNRYLTNRGTWNVKEMEYLPCSCPACHGRDVNDLMDSELLARHNLYATFEELRVVKEAIRRGELLELASERARSHPRLHSALKWGLENGDWIEETTPFSKKSAFFYTGEESLYRPEISRVHNSIKRYNLKGNILLFLAHDIDEEIAGKIKCSKDIQVMEIKPPFVYPAELSRTYPYGQSLVPKHIDSGRHEKAIETIKEINKKYGDRFDEKYIVGPEYKDYTEKLNDIKPLMTSQVNQLL</sequence>
<reference evidence="8 9" key="1">
    <citation type="submission" date="2016-12" db="EMBL/GenBank/DDBJ databases">
        <title>Discovery of methanogenic haloarchaea.</title>
        <authorList>
            <person name="Sorokin D.Y."/>
            <person name="Makarova K.S."/>
            <person name="Abbas B."/>
            <person name="Ferrer M."/>
            <person name="Golyshin P.N."/>
        </authorList>
    </citation>
    <scope>NUCLEOTIDE SEQUENCE [LARGE SCALE GENOMIC DNA]</scope>
    <source>
        <strain evidence="8">AMET1</strain>
    </source>
</reference>
<feature type="binding site" evidence="6">
    <location>
        <position position="192"/>
    </location>
    <ligand>
        <name>substrate</name>
    </ligand>
</feature>
<name>A0A1Y3GCD3_9EURY</name>
<evidence type="ECO:0000259" key="7">
    <source>
        <dbReference type="Pfam" id="PF01702"/>
    </source>
</evidence>
<dbReference type="PANTHER" id="PTHR46499:SF1">
    <property type="entry name" value="QUEUINE TRNA-RIBOSYLTRANSFERASE"/>
    <property type="match status" value="1"/>
</dbReference>
<dbReference type="SUPFAM" id="SSF88802">
    <property type="entry name" value="Pre-PUA domain"/>
    <property type="match status" value="1"/>
</dbReference>
<feature type="binding site" evidence="6">
    <location>
        <position position="280"/>
    </location>
    <ligand>
        <name>Zn(2+)</name>
        <dbReference type="ChEBI" id="CHEBI:29105"/>
    </ligand>
</feature>
<dbReference type="RefSeq" id="WP_086637105.1">
    <property type="nucleotide sequence ID" value="NZ_MRZU01000003.1"/>
</dbReference>
<keyword evidence="5 6" id="KW-0862">Zinc</keyword>
<dbReference type="InterPro" id="IPR036511">
    <property type="entry name" value="TGT-like_sf"/>
</dbReference>
<gene>
    <name evidence="6" type="primary">tgtA</name>
    <name evidence="8" type="ORF">AMET1_0711</name>
</gene>
<feature type="binding site" evidence="6">
    <location>
        <position position="277"/>
    </location>
    <ligand>
        <name>Zn(2+)</name>
        <dbReference type="ChEBI" id="CHEBI:29105"/>
    </ligand>
</feature>
<dbReference type="NCBIfam" id="TIGR00449">
    <property type="entry name" value="tgt_general"/>
    <property type="match status" value="1"/>
</dbReference>
<evidence type="ECO:0000256" key="2">
    <source>
        <dbReference type="ARBA" id="ARBA00022679"/>
    </source>
</evidence>
<dbReference type="GO" id="GO:0016763">
    <property type="term" value="F:pentosyltransferase activity"/>
    <property type="evidence" value="ECO:0007669"/>
    <property type="project" value="UniProtKB-UniRule"/>
</dbReference>
<evidence type="ECO:0000313" key="8">
    <source>
        <dbReference type="EMBL" id="OUJ19059.1"/>
    </source>
</evidence>
<comment type="function">
    <text evidence="6">Exchanges the guanine residue with 7-cyano-7-deazaguanine (preQ0) at position 15 in the dihydrouridine loop (D-loop) of archaeal tRNAs.</text>
</comment>
<dbReference type="NCBIfam" id="TIGR00432">
    <property type="entry name" value="arcsn_tRNA_tgt"/>
    <property type="match status" value="1"/>
</dbReference>
<evidence type="ECO:0000256" key="4">
    <source>
        <dbReference type="ARBA" id="ARBA00022723"/>
    </source>
</evidence>
<dbReference type="HAMAP" id="MF_01634">
    <property type="entry name" value="TgtA_arch"/>
    <property type="match status" value="1"/>
</dbReference>
<dbReference type="UniPathway" id="UPA00393"/>
<dbReference type="GO" id="GO:0008270">
    <property type="term" value="F:zinc ion binding"/>
    <property type="evidence" value="ECO:0007669"/>
    <property type="project" value="UniProtKB-UniRule"/>
</dbReference>
<dbReference type="GO" id="GO:0002099">
    <property type="term" value="P:tRNA wobble guanine modification"/>
    <property type="evidence" value="ECO:0007669"/>
    <property type="project" value="TreeGrafter"/>
</dbReference>
<dbReference type="PANTHER" id="PTHR46499">
    <property type="entry name" value="QUEUINE TRNA-RIBOSYLTRANSFERASE"/>
    <property type="match status" value="1"/>
</dbReference>
<keyword evidence="4 6" id="KW-0479">Metal-binding</keyword>
<evidence type="ECO:0000256" key="3">
    <source>
        <dbReference type="ARBA" id="ARBA00022694"/>
    </source>
</evidence>